<accession>A0A8K0T6B5</accession>
<protein>
    <submittedName>
        <fullName evidence="1">Uncharacterized protein</fullName>
    </submittedName>
</protein>
<organism evidence="1 2">
    <name type="scientific">Plectosphaerella cucumerina</name>
    <dbReference type="NCBI Taxonomy" id="40658"/>
    <lineage>
        <taxon>Eukaryota</taxon>
        <taxon>Fungi</taxon>
        <taxon>Dikarya</taxon>
        <taxon>Ascomycota</taxon>
        <taxon>Pezizomycotina</taxon>
        <taxon>Sordariomycetes</taxon>
        <taxon>Hypocreomycetidae</taxon>
        <taxon>Glomerellales</taxon>
        <taxon>Plectosphaerellaceae</taxon>
        <taxon>Plectosphaerella</taxon>
    </lineage>
</organism>
<gene>
    <name evidence="1" type="ORF">B0T11DRAFT_358923</name>
</gene>
<name>A0A8K0T6B5_9PEZI</name>
<keyword evidence="2" id="KW-1185">Reference proteome</keyword>
<proteinExistence type="predicted"/>
<evidence type="ECO:0000313" key="2">
    <source>
        <dbReference type="Proteomes" id="UP000813385"/>
    </source>
</evidence>
<comment type="caution">
    <text evidence="1">The sequence shown here is derived from an EMBL/GenBank/DDBJ whole genome shotgun (WGS) entry which is preliminary data.</text>
</comment>
<dbReference type="EMBL" id="JAGPXD010000006">
    <property type="protein sequence ID" value="KAH7349854.1"/>
    <property type="molecule type" value="Genomic_DNA"/>
</dbReference>
<sequence>MTLDEDARTIPIGAVAECLIQYAVDECRARANMRDLKKDPNYTDWVAAIHQDVFATIDHCMNSVIVPHRPTGPLPAETQHMAELFRERKIANAFILTAYTPEQLHQLLRFINASIKKHCKEEFETPMSIDDPSRLRNYEALPSFHHFWVFIAYIDSEGKTCNSQHYLPKNVEYGEFLQRMDILWAKNVPKKHGVVLAEALAECHADVDFVLACLGQHMTIMQEAEARRIKRTLVQYGKVLKDEYEVRASFARSDGPAICVGPWQALDSFVGTKVFREFLEVVRSGGGHRDDVRLYVRKSWQPQVAESARAVRLLRQKVFMLMHGYFQEE</sequence>
<dbReference type="AlphaFoldDB" id="A0A8K0T6B5"/>
<dbReference type="OrthoDB" id="10367376at2759"/>
<evidence type="ECO:0000313" key="1">
    <source>
        <dbReference type="EMBL" id="KAH7349854.1"/>
    </source>
</evidence>
<dbReference type="Proteomes" id="UP000813385">
    <property type="component" value="Unassembled WGS sequence"/>
</dbReference>
<reference evidence="1" key="1">
    <citation type="journal article" date="2021" name="Nat. Commun.">
        <title>Genetic determinants of endophytism in the Arabidopsis root mycobiome.</title>
        <authorList>
            <person name="Mesny F."/>
            <person name="Miyauchi S."/>
            <person name="Thiergart T."/>
            <person name="Pickel B."/>
            <person name="Atanasova L."/>
            <person name="Karlsson M."/>
            <person name="Huettel B."/>
            <person name="Barry K.W."/>
            <person name="Haridas S."/>
            <person name="Chen C."/>
            <person name="Bauer D."/>
            <person name="Andreopoulos W."/>
            <person name="Pangilinan J."/>
            <person name="LaButti K."/>
            <person name="Riley R."/>
            <person name="Lipzen A."/>
            <person name="Clum A."/>
            <person name="Drula E."/>
            <person name="Henrissat B."/>
            <person name="Kohler A."/>
            <person name="Grigoriev I.V."/>
            <person name="Martin F.M."/>
            <person name="Hacquard S."/>
        </authorList>
    </citation>
    <scope>NUCLEOTIDE SEQUENCE</scope>
    <source>
        <strain evidence="1">MPI-CAGE-AT-0016</strain>
    </source>
</reference>